<dbReference type="Gene3D" id="1.25.40.10">
    <property type="entry name" value="Tetratricopeptide repeat domain"/>
    <property type="match status" value="1"/>
</dbReference>
<dbReference type="AlphaFoldDB" id="A0AAV1A076"/>
<evidence type="ECO:0000256" key="1">
    <source>
        <dbReference type="ARBA" id="ARBA00005351"/>
    </source>
</evidence>
<dbReference type="EMBL" id="OX451738">
    <property type="protein sequence ID" value="CAI8601607.1"/>
    <property type="molecule type" value="Genomic_DNA"/>
</dbReference>
<keyword evidence="3" id="KW-1185">Reference proteome</keyword>
<proteinExistence type="inferred from homology"/>
<evidence type="ECO:0000313" key="2">
    <source>
        <dbReference type="EMBL" id="CAI8601607.1"/>
    </source>
</evidence>
<sequence>MLIFGFELPPGQENVDKLEKVVKDGNYYGAQQMYKSISAWFKQFQVYFIIVMLLVSFLGRCYPGEDDLAIARAVLSYLSLRNLKDANILVDAIKKQTQASEVEFPKTDLMQFINFLLQTMERYCFPLFNMLRANFKSCIEREPAFNELLDDIAEKFYGLQRRNPMGMFGDIFKMMGAK</sequence>
<name>A0AAV1A076_VICFA</name>
<evidence type="ECO:0000313" key="3">
    <source>
        <dbReference type="Proteomes" id="UP001157006"/>
    </source>
</evidence>
<dbReference type="Proteomes" id="UP001157006">
    <property type="component" value="Chromosome 3"/>
</dbReference>
<gene>
    <name evidence="2" type="ORF">VFH_III002600</name>
</gene>
<dbReference type="Pfam" id="PF04190">
    <property type="entry name" value="GET4"/>
    <property type="match status" value="1"/>
</dbReference>
<dbReference type="PANTHER" id="PTHR12875:SF0">
    <property type="entry name" value="GOLGI TO ER TRAFFIC PROTEIN 4 HOMOLOG"/>
    <property type="match status" value="1"/>
</dbReference>
<comment type="similarity">
    <text evidence="1">Belongs to the GET4 family.</text>
</comment>
<reference evidence="2 3" key="1">
    <citation type="submission" date="2023-01" db="EMBL/GenBank/DDBJ databases">
        <authorList>
            <person name="Kreplak J."/>
        </authorList>
    </citation>
    <scope>NUCLEOTIDE SEQUENCE [LARGE SCALE GENOMIC DNA]</scope>
</reference>
<organism evidence="2 3">
    <name type="scientific">Vicia faba</name>
    <name type="common">Broad bean</name>
    <name type="synonym">Faba vulgaris</name>
    <dbReference type="NCBI Taxonomy" id="3906"/>
    <lineage>
        <taxon>Eukaryota</taxon>
        <taxon>Viridiplantae</taxon>
        <taxon>Streptophyta</taxon>
        <taxon>Embryophyta</taxon>
        <taxon>Tracheophyta</taxon>
        <taxon>Spermatophyta</taxon>
        <taxon>Magnoliopsida</taxon>
        <taxon>eudicotyledons</taxon>
        <taxon>Gunneridae</taxon>
        <taxon>Pentapetalae</taxon>
        <taxon>rosids</taxon>
        <taxon>fabids</taxon>
        <taxon>Fabales</taxon>
        <taxon>Fabaceae</taxon>
        <taxon>Papilionoideae</taxon>
        <taxon>50 kb inversion clade</taxon>
        <taxon>NPAAA clade</taxon>
        <taxon>Hologalegina</taxon>
        <taxon>IRL clade</taxon>
        <taxon>Fabeae</taxon>
        <taxon>Vicia</taxon>
    </lineage>
</organism>
<dbReference type="InterPro" id="IPR011990">
    <property type="entry name" value="TPR-like_helical_dom_sf"/>
</dbReference>
<dbReference type="GO" id="GO:0005829">
    <property type="term" value="C:cytosol"/>
    <property type="evidence" value="ECO:0007669"/>
    <property type="project" value="TreeGrafter"/>
</dbReference>
<accession>A0AAV1A076</accession>
<dbReference type="GO" id="GO:0045048">
    <property type="term" value="P:protein insertion into ER membrane"/>
    <property type="evidence" value="ECO:0007669"/>
    <property type="project" value="InterPro"/>
</dbReference>
<dbReference type="InterPro" id="IPR007317">
    <property type="entry name" value="GET4"/>
</dbReference>
<dbReference type="PANTHER" id="PTHR12875">
    <property type="entry name" value="GOLGI TO ER TRAFFIC PROTEIN 4 HOMOLOG"/>
    <property type="match status" value="1"/>
</dbReference>
<protein>
    <submittedName>
        <fullName evidence="2">Uncharacterized protein</fullName>
    </submittedName>
</protein>